<sequence>IPYSHIGLMNNICNYCAAKKFSKESQGLCCKKGAINLPQVNRLPDDLYNLYENNPHFKDQVRKYNSAFAFTSLGVNVDTQLANNNHGIYTFRIQGQLYHQIGSLTPMNDDPAKFAQIYFYDSQAQNERRLQIFPTLDPFVCNTIGDLLHRINPYVMQFKHLREIQAPEICLQLKANSSMDLRRYNLPTADDVAVLIIDNENVTNRREIILRHRDCRK</sequence>
<reference evidence="2" key="1">
    <citation type="journal article" date="2018" name="Nat. Microbiol.">
        <title>Leveraging single-cell genomics to expand the fungal tree of life.</title>
        <authorList>
            <person name="Ahrendt S.R."/>
            <person name="Quandt C.A."/>
            <person name="Ciobanu D."/>
            <person name="Clum A."/>
            <person name="Salamov A."/>
            <person name="Andreopoulos B."/>
            <person name="Cheng J.F."/>
            <person name="Woyke T."/>
            <person name="Pelin A."/>
            <person name="Henrissat B."/>
            <person name="Reynolds N.K."/>
            <person name="Benny G.L."/>
            <person name="Smith M.E."/>
            <person name="James T.Y."/>
            <person name="Grigoriev I.V."/>
        </authorList>
    </citation>
    <scope>NUCLEOTIDE SEQUENCE [LARGE SCALE GENOMIC DNA]</scope>
    <source>
        <strain evidence="2">CSF55</strain>
    </source>
</reference>
<dbReference type="PANTHER" id="PTHR45786:SF74">
    <property type="entry name" value="ATP-DEPENDENT DNA HELICASE"/>
    <property type="match status" value="1"/>
</dbReference>
<dbReference type="PANTHER" id="PTHR45786">
    <property type="entry name" value="DNA BINDING PROTEIN-LIKE"/>
    <property type="match status" value="1"/>
</dbReference>
<protein>
    <recommendedName>
        <fullName evidence="3">Helitron helicase-like domain-containing protein</fullName>
    </recommendedName>
</protein>
<feature type="non-terminal residue" evidence="1">
    <location>
        <position position="1"/>
    </location>
</feature>
<evidence type="ECO:0008006" key="3">
    <source>
        <dbReference type="Google" id="ProtNLM"/>
    </source>
</evidence>
<name>A0A4P9YAY3_ROZAC</name>
<gene>
    <name evidence="1" type="ORF">ROZALSC1DRAFT_18472</name>
</gene>
<dbReference type="EMBL" id="ML007983">
    <property type="protein sequence ID" value="RKP15711.1"/>
    <property type="molecule type" value="Genomic_DNA"/>
</dbReference>
<evidence type="ECO:0000313" key="1">
    <source>
        <dbReference type="EMBL" id="RKP15711.1"/>
    </source>
</evidence>
<dbReference type="Proteomes" id="UP000281549">
    <property type="component" value="Unassembled WGS sequence"/>
</dbReference>
<evidence type="ECO:0000313" key="2">
    <source>
        <dbReference type="Proteomes" id="UP000281549"/>
    </source>
</evidence>
<dbReference type="AlphaFoldDB" id="A0A4P9YAY3"/>
<accession>A0A4P9YAY3</accession>
<organism evidence="1 2">
    <name type="scientific">Rozella allomycis (strain CSF55)</name>
    <dbReference type="NCBI Taxonomy" id="988480"/>
    <lineage>
        <taxon>Eukaryota</taxon>
        <taxon>Fungi</taxon>
        <taxon>Fungi incertae sedis</taxon>
        <taxon>Cryptomycota</taxon>
        <taxon>Cryptomycota incertae sedis</taxon>
        <taxon>Rozella</taxon>
    </lineage>
</organism>
<proteinExistence type="predicted"/>